<dbReference type="AlphaFoldDB" id="A0A8H8D9H1"/>
<keyword evidence="5" id="KW-1185">Reference proteome</keyword>
<evidence type="ECO:0000313" key="5">
    <source>
        <dbReference type="Proteomes" id="UP000669133"/>
    </source>
</evidence>
<feature type="domain" description="Rab-GAP TBC" evidence="3">
    <location>
        <begin position="247"/>
        <end position="345"/>
    </location>
</feature>
<evidence type="ECO:0000256" key="1">
    <source>
        <dbReference type="SAM" id="Coils"/>
    </source>
</evidence>
<evidence type="ECO:0000256" key="2">
    <source>
        <dbReference type="SAM" id="MobiDB-lite"/>
    </source>
</evidence>
<dbReference type="GeneID" id="93653152"/>
<dbReference type="EMBL" id="JAEOAQ010000006">
    <property type="protein sequence ID" value="KAG5418193.1"/>
    <property type="molecule type" value="Genomic_DNA"/>
</dbReference>
<dbReference type="InterPro" id="IPR000195">
    <property type="entry name" value="Rab-GAP-TBC_dom"/>
</dbReference>
<accession>A0A8H8D9H1</accession>
<feature type="compositionally biased region" description="Low complexity" evidence="2">
    <location>
        <begin position="12"/>
        <end position="26"/>
    </location>
</feature>
<protein>
    <recommendedName>
        <fullName evidence="3">Rab-GAP TBC domain-containing protein</fullName>
    </recommendedName>
</protein>
<dbReference type="OrthoDB" id="4085843at2759"/>
<dbReference type="Gene3D" id="1.10.472.80">
    <property type="entry name" value="Ypt/Rab-GAP domain of gyp1p, domain 3"/>
    <property type="match status" value="1"/>
</dbReference>
<organism evidence="4 5">
    <name type="scientific">Candida metapsilosis</name>
    <dbReference type="NCBI Taxonomy" id="273372"/>
    <lineage>
        <taxon>Eukaryota</taxon>
        <taxon>Fungi</taxon>
        <taxon>Dikarya</taxon>
        <taxon>Ascomycota</taxon>
        <taxon>Saccharomycotina</taxon>
        <taxon>Pichiomycetes</taxon>
        <taxon>Debaryomycetaceae</taxon>
        <taxon>Candida/Lodderomyces clade</taxon>
        <taxon>Candida</taxon>
    </lineage>
</organism>
<dbReference type="Pfam" id="PF23436">
    <property type="entry name" value="RabGap-TBC_2"/>
    <property type="match status" value="1"/>
</dbReference>
<gene>
    <name evidence="4" type="ORF">I9W82_004523</name>
</gene>
<evidence type="ECO:0000259" key="3">
    <source>
        <dbReference type="Pfam" id="PF23436"/>
    </source>
</evidence>
<proteinExistence type="predicted"/>
<sequence length="498" mass="58099">MSAEITSPPLPSRNRWSTSSIRSTSSELQDKDLPQVPHSENTIAENDGIKFKADDSLSFISAVRQQELYSSPMMNEAFNGVINDPTFHQHLVVPELTTSAYQESDQFWNTIIHDYSDQWIRRREVDKLEAEILKGITPEYRSVVYLKTLQVRYKFSQDHTFGELLKRSSKTRDSLSNLSDKQEVIELVSLALDVHEDSEANLPFAKEKIVDKYLINVAELLTTVPELSEEKRFFILTKLYKLYSSVNQEEFMYKVNRSLEDKLDSFKHIASQGINWSAYYKKLIPELIWGKFDQDVSFKILDLIVFEGFDFLLRLILWTFLRNDTKLASLSGDDLLTFIQSQEFYSESINLEAVLELEPPVITYENEFYLMEANSLSNNKNELRNLNEVHDELVLKINNMKVQIEELQSTHTEISQQSEEYNVSLTEAELKRKELIAERDQLQKKYEHLTMKENLANTIKANQEFSQRNRELQQQLQAMKQSIEDKKHKMAKAMVNNQ</sequence>
<feature type="region of interest" description="Disordered" evidence="2">
    <location>
        <begin position="1"/>
        <end position="41"/>
    </location>
</feature>
<name>A0A8H8D9H1_9ASCO</name>
<reference evidence="4 5" key="1">
    <citation type="submission" date="2020-12" db="EMBL/GenBank/DDBJ databases">
        <title>Effect of drift, selection, and recombination on the evolution of hybrid genomes in Candida yeast pathogens.</title>
        <authorList>
            <person name="Mixao V."/>
            <person name="Ksiezopolska E."/>
            <person name="Saus E."/>
            <person name="Boekhout T."/>
            <person name="Gacser A."/>
            <person name="Gabaldon T."/>
        </authorList>
    </citation>
    <scope>NUCLEOTIDE SEQUENCE [LARGE SCALE GENOMIC DNA]</scope>
    <source>
        <strain evidence="4 5">BP57</strain>
    </source>
</reference>
<keyword evidence="1" id="KW-0175">Coiled coil</keyword>
<evidence type="ECO:0000313" key="4">
    <source>
        <dbReference type="EMBL" id="KAG5418193.1"/>
    </source>
</evidence>
<dbReference type="RefSeq" id="XP_067547309.1">
    <property type="nucleotide sequence ID" value="XM_067693604.1"/>
</dbReference>
<comment type="caution">
    <text evidence="4">The sequence shown here is derived from an EMBL/GenBank/DDBJ whole genome shotgun (WGS) entry which is preliminary data.</text>
</comment>
<feature type="coiled-coil region" evidence="1">
    <location>
        <begin position="366"/>
        <end position="489"/>
    </location>
</feature>
<dbReference type="Proteomes" id="UP000669133">
    <property type="component" value="Unassembled WGS sequence"/>
</dbReference>